<comment type="caution">
    <text evidence="8">The sequence shown here is derived from an EMBL/GenBank/DDBJ whole genome shotgun (WGS) entry which is preliminary data.</text>
</comment>
<keyword evidence="3" id="KW-1003">Cell membrane</keyword>
<dbReference type="InterPro" id="IPR051907">
    <property type="entry name" value="DoxX-like_oxidoreductase"/>
</dbReference>
<dbReference type="PANTHER" id="PTHR33452">
    <property type="entry name" value="OXIDOREDUCTASE CATD-RELATED"/>
    <property type="match status" value="1"/>
</dbReference>
<dbReference type="PANTHER" id="PTHR33452:SF1">
    <property type="entry name" value="INNER MEMBRANE PROTEIN YPHA-RELATED"/>
    <property type="match status" value="1"/>
</dbReference>
<reference evidence="8 9" key="1">
    <citation type="submission" date="2019-10" db="EMBL/GenBank/DDBJ databases">
        <title>Draft Genome Assembly of Rhodococcus zopfii DSM44189.</title>
        <authorList>
            <person name="Sutton J.M."/>
            <person name="Akob D.M."/>
            <person name="Bushman T.J."/>
        </authorList>
    </citation>
    <scope>NUCLEOTIDE SEQUENCE [LARGE SCALE GENOMIC DNA]</scope>
    <source>
        <strain evidence="8 9">DSM 44189</strain>
    </source>
</reference>
<keyword evidence="4 7" id="KW-0812">Transmembrane</keyword>
<evidence type="ECO:0000313" key="9">
    <source>
        <dbReference type="Proteomes" id="UP001275440"/>
    </source>
</evidence>
<dbReference type="Proteomes" id="UP001275440">
    <property type="component" value="Unassembled WGS sequence"/>
</dbReference>
<dbReference type="RefSeq" id="WP_138999778.1">
    <property type="nucleotide sequence ID" value="NZ_JAWKJJ010000001.1"/>
</dbReference>
<evidence type="ECO:0000313" key="8">
    <source>
        <dbReference type="EMBL" id="MDV2478002.1"/>
    </source>
</evidence>
<keyword evidence="6 7" id="KW-0472">Membrane</keyword>
<proteinExistence type="inferred from homology"/>
<protein>
    <submittedName>
        <fullName evidence="8">DoxX family protein</fullName>
    </submittedName>
</protein>
<feature type="transmembrane region" description="Helical" evidence="7">
    <location>
        <begin position="51"/>
        <end position="73"/>
    </location>
</feature>
<dbReference type="Pfam" id="PF07681">
    <property type="entry name" value="DoxX"/>
    <property type="match status" value="1"/>
</dbReference>
<keyword evidence="9" id="KW-1185">Reference proteome</keyword>
<evidence type="ECO:0000256" key="3">
    <source>
        <dbReference type="ARBA" id="ARBA00022475"/>
    </source>
</evidence>
<evidence type="ECO:0000256" key="2">
    <source>
        <dbReference type="ARBA" id="ARBA00006679"/>
    </source>
</evidence>
<feature type="transmembrane region" description="Helical" evidence="7">
    <location>
        <begin position="80"/>
        <end position="101"/>
    </location>
</feature>
<evidence type="ECO:0000256" key="7">
    <source>
        <dbReference type="SAM" id="Phobius"/>
    </source>
</evidence>
<accession>A0ABU3WVH6</accession>
<evidence type="ECO:0000256" key="6">
    <source>
        <dbReference type="ARBA" id="ARBA00023136"/>
    </source>
</evidence>
<comment type="similarity">
    <text evidence="2">Belongs to the DoxX family.</text>
</comment>
<dbReference type="EMBL" id="WBMO01000005">
    <property type="protein sequence ID" value="MDV2478002.1"/>
    <property type="molecule type" value="Genomic_DNA"/>
</dbReference>
<comment type="subcellular location">
    <subcellularLocation>
        <location evidence="1">Cell membrane</location>
        <topology evidence="1">Multi-pass membrane protein</topology>
    </subcellularLocation>
</comment>
<evidence type="ECO:0000256" key="4">
    <source>
        <dbReference type="ARBA" id="ARBA00022692"/>
    </source>
</evidence>
<feature type="transmembrane region" description="Helical" evidence="7">
    <location>
        <begin position="107"/>
        <end position="128"/>
    </location>
</feature>
<feature type="transmembrane region" description="Helical" evidence="7">
    <location>
        <begin position="12"/>
        <end position="31"/>
    </location>
</feature>
<organism evidence="8 9">
    <name type="scientific">Rhodococcus zopfii</name>
    <dbReference type="NCBI Taxonomy" id="43772"/>
    <lineage>
        <taxon>Bacteria</taxon>
        <taxon>Bacillati</taxon>
        <taxon>Actinomycetota</taxon>
        <taxon>Actinomycetes</taxon>
        <taxon>Mycobacteriales</taxon>
        <taxon>Nocardiaceae</taxon>
        <taxon>Rhodococcus</taxon>
    </lineage>
</organism>
<dbReference type="InterPro" id="IPR032808">
    <property type="entry name" value="DoxX"/>
</dbReference>
<keyword evidence="5 7" id="KW-1133">Transmembrane helix</keyword>
<name>A0ABU3WVH6_9NOCA</name>
<evidence type="ECO:0000256" key="5">
    <source>
        <dbReference type="ARBA" id="ARBA00022989"/>
    </source>
</evidence>
<sequence>MNNPAVRNTGILLARIGLGVIFLAHGLQKVNSWGYSGTKAGFEGMGAPVPAVSAFLATWIEVLGGIALIVGVLTPIVGGLLFLNMIGALFITHIGNGIWVSDGGYELVLALGAGALLLAVVGAGKFSVDALLGGKLPWLATEPEPALTR</sequence>
<gene>
    <name evidence="8" type="ORF">F8M49_26095</name>
</gene>
<evidence type="ECO:0000256" key="1">
    <source>
        <dbReference type="ARBA" id="ARBA00004651"/>
    </source>
</evidence>